<keyword evidence="9" id="KW-1185">Reference proteome</keyword>
<reference evidence="8" key="2">
    <citation type="submission" date="2022-06" db="UniProtKB">
        <authorList>
            <consortium name="EnsemblMetazoa"/>
        </authorList>
    </citation>
    <scope>IDENTIFICATION</scope>
    <source>
        <strain evidence="8">DF5081</strain>
    </source>
</reference>
<dbReference type="SUPFAM" id="SSF52058">
    <property type="entry name" value="L domain-like"/>
    <property type="match status" value="1"/>
</dbReference>
<dbReference type="PANTHER" id="PTHR24372:SF74">
    <property type="entry name" value="LP13728P"/>
    <property type="match status" value="1"/>
</dbReference>
<evidence type="ECO:0000256" key="3">
    <source>
        <dbReference type="ARBA" id="ARBA00023040"/>
    </source>
</evidence>
<dbReference type="Gene3D" id="3.80.10.10">
    <property type="entry name" value="Ribonuclease Inhibitor"/>
    <property type="match status" value="1"/>
</dbReference>
<dbReference type="EnsemblMetazoa" id="CJA23003b.1">
    <property type="protein sequence ID" value="CJA23003b.1"/>
    <property type="gene ID" value="WBGene00178575"/>
</dbReference>
<accession>A0A8R1E5X3</accession>
<dbReference type="Pfam" id="PF13855">
    <property type="entry name" value="LRR_8"/>
    <property type="match status" value="1"/>
</dbReference>
<keyword evidence="6" id="KW-0472">Membrane</keyword>
<name>A0A8R1E5X3_CAEJA</name>
<evidence type="ECO:0000256" key="4">
    <source>
        <dbReference type="ARBA" id="ARBA00023170"/>
    </source>
</evidence>
<keyword evidence="7" id="KW-0732">Signal</keyword>
<dbReference type="GO" id="GO:0008528">
    <property type="term" value="F:G protein-coupled peptide receptor activity"/>
    <property type="evidence" value="ECO:0007669"/>
    <property type="project" value="TreeGrafter"/>
</dbReference>
<reference evidence="9" key="1">
    <citation type="submission" date="2010-08" db="EMBL/GenBank/DDBJ databases">
        <authorList>
            <consortium name="Caenorhabditis japonica Sequencing Consortium"/>
            <person name="Wilson R.K."/>
        </authorList>
    </citation>
    <scope>NUCLEOTIDE SEQUENCE [LARGE SCALE GENOMIC DNA]</scope>
    <source>
        <strain evidence="9">DF5081</strain>
    </source>
</reference>
<feature type="signal peptide" evidence="7">
    <location>
        <begin position="1"/>
        <end position="28"/>
    </location>
</feature>
<keyword evidence="6" id="KW-1133">Transmembrane helix</keyword>
<evidence type="ECO:0000313" key="8">
    <source>
        <dbReference type="EnsemblMetazoa" id="CJA23003b.1"/>
    </source>
</evidence>
<proteinExistence type="predicted"/>
<evidence type="ECO:0000256" key="2">
    <source>
        <dbReference type="ARBA" id="ARBA00022475"/>
    </source>
</evidence>
<evidence type="ECO:0000256" key="6">
    <source>
        <dbReference type="SAM" id="Phobius"/>
    </source>
</evidence>
<evidence type="ECO:0000256" key="5">
    <source>
        <dbReference type="ARBA" id="ARBA00023224"/>
    </source>
</evidence>
<dbReference type="GO" id="GO:0007189">
    <property type="term" value="P:adenylate cyclase-activating G protein-coupled receptor signaling pathway"/>
    <property type="evidence" value="ECO:0007669"/>
    <property type="project" value="TreeGrafter"/>
</dbReference>
<keyword evidence="2" id="KW-1003">Cell membrane</keyword>
<dbReference type="GO" id="GO:0005886">
    <property type="term" value="C:plasma membrane"/>
    <property type="evidence" value="ECO:0007669"/>
    <property type="project" value="UniProtKB-SubCell"/>
</dbReference>
<dbReference type="Proteomes" id="UP000005237">
    <property type="component" value="Unassembled WGS sequence"/>
</dbReference>
<keyword evidence="5" id="KW-0807">Transducer</keyword>
<dbReference type="InterPro" id="IPR001611">
    <property type="entry name" value="Leu-rich_rpt"/>
</dbReference>
<evidence type="ECO:0000256" key="1">
    <source>
        <dbReference type="ARBA" id="ARBA00004651"/>
    </source>
</evidence>
<keyword evidence="3" id="KW-0297">G-protein coupled receptor</keyword>
<sequence length="421" mass="48079">MTCSQNRSILVTLPLLLLILETSPPVKCQTALSLAETKHSCMALKAEFGEGCVCKQTKRYGQPECCLNNTRIQTVILKSNGLRTMPSLRMTDAHHVLVDRIDLSGNKIKFIGDSKVRNVKARTVVLSENNLLEISGYAFTESQFLKLKLNNNKNLRSISVDAFKNMVGLQTLDLSHTSISTLPINGLKKLKTLVLTNVPTLKSLPSVLSFTDLETAHFTYPHHCCLFKYVDDVTLNANGKYQRNAKEIHKRICDKKEQQKIARIRRKKETTGVDFLQMLLREWSDNTTYSGPEEHDDDELPPFTEISAEPCQSIGEEVQRYYSNITCYPQPDALNPCGNIVGYPFLRIAIWFVCLAAILGNITVWVLLGIVYEKRMRMHYLYMINMSVADMVTDKNARGIFKSEDNDETRNIFRRRRQRFR</sequence>
<keyword evidence="6" id="KW-0812">Transmembrane</keyword>
<dbReference type="PANTHER" id="PTHR24372">
    <property type="entry name" value="GLYCOPROTEIN HORMONE RECEPTOR"/>
    <property type="match status" value="1"/>
</dbReference>
<comment type="subcellular location">
    <subcellularLocation>
        <location evidence="1">Cell membrane</location>
        <topology evidence="1">Multi-pass membrane protein</topology>
    </subcellularLocation>
</comment>
<feature type="transmembrane region" description="Helical" evidence="6">
    <location>
        <begin position="348"/>
        <end position="372"/>
    </location>
</feature>
<dbReference type="InterPro" id="IPR032675">
    <property type="entry name" value="LRR_dom_sf"/>
</dbReference>
<organism evidence="8 9">
    <name type="scientific">Caenorhabditis japonica</name>
    <dbReference type="NCBI Taxonomy" id="281687"/>
    <lineage>
        <taxon>Eukaryota</taxon>
        <taxon>Metazoa</taxon>
        <taxon>Ecdysozoa</taxon>
        <taxon>Nematoda</taxon>
        <taxon>Chromadorea</taxon>
        <taxon>Rhabditida</taxon>
        <taxon>Rhabditina</taxon>
        <taxon>Rhabditomorpha</taxon>
        <taxon>Rhabditoidea</taxon>
        <taxon>Rhabditidae</taxon>
        <taxon>Peloderinae</taxon>
        <taxon>Caenorhabditis</taxon>
    </lineage>
</organism>
<dbReference type="GO" id="GO:0009755">
    <property type="term" value="P:hormone-mediated signaling pathway"/>
    <property type="evidence" value="ECO:0007669"/>
    <property type="project" value="TreeGrafter"/>
</dbReference>
<evidence type="ECO:0000256" key="7">
    <source>
        <dbReference type="SAM" id="SignalP"/>
    </source>
</evidence>
<protein>
    <recommendedName>
        <fullName evidence="10">Trophoblast glycoprotein</fullName>
    </recommendedName>
</protein>
<evidence type="ECO:0008006" key="10">
    <source>
        <dbReference type="Google" id="ProtNLM"/>
    </source>
</evidence>
<dbReference type="SUPFAM" id="SSF81321">
    <property type="entry name" value="Family A G protein-coupled receptor-like"/>
    <property type="match status" value="1"/>
</dbReference>
<keyword evidence="4" id="KW-0675">Receptor</keyword>
<feature type="chain" id="PRO_5035815957" description="Trophoblast glycoprotein" evidence="7">
    <location>
        <begin position="29"/>
        <end position="421"/>
    </location>
</feature>
<evidence type="ECO:0000313" key="9">
    <source>
        <dbReference type="Proteomes" id="UP000005237"/>
    </source>
</evidence>
<dbReference type="AlphaFoldDB" id="A0A8R1E5X3"/>